<organism evidence="3 4">
    <name type="scientific">Cucumis sativus</name>
    <name type="common">Cucumber</name>
    <dbReference type="NCBI Taxonomy" id="3659"/>
    <lineage>
        <taxon>Eukaryota</taxon>
        <taxon>Viridiplantae</taxon>
        <taxon>Streptophyta</taxon>
        <taxon>Embryophyta</taxon>
        <taxon>Tracheophyta</taxon>
        <taxon>Spermatophyta</taxon>
        <taxon>Magnoliopsida</taxon>
        <taxon>eudicotyledons</taxon>
        <taxon>Gunneridae</taxon>
        <taxon>Pentapetalae</taxon>
        <taxon>rosids</taxon>
        <taxon>fabids</taxon>
        <taxon>Cucurbitales</taxon>
        <taxon>Cucurbitaceae</taxon>
        <taxon>Benincaseae</taxon>
        <taxon>Cucumis</taxon>
    </lineage>
</organism>
<reference evidence="3 4" key="4">
    <citation type="journal article" date="2011" name="BMC Genomics">
        <title>RNA-Seq improves annotation of protein-coding genes in the cucumber genome.</title>
        <authorList>
            <person name="Li Z."/>
            <person name="Zhang Z."/>
            <person name="Yan P."/>
            <person name="Huang S."/>
            <person name="Fei Z."/>
            <person name="Lin K."/>
        </authorList>
    </citation>
    <scope>NUCLEOTIDE SEQUENCE [LARGE SCALE GENOMIC DNA]</scope>
    <source>
        <strain evidence="4">cv. 9930</strain>
    </source>
</reference>
<dbReference type="STRING" id="3659.A0A0A0KEV9"/>
<evidence type="ECO:0000256" key="1">
    <source>
        <dbReference type="SAM" id="Coils"/>
    </source>
</evidence>
<reference evidence="3 4" key="1">
    <citation type="journal article" date="2009" name="Nat. Genet.">
        <title>The genome of the cucumber, Cucumis sativus L.</title>
        <authorList>
            <person name="Huang S."/>
            <person name="Li R."/>
            <person name="Zhang Z."/>
            <person name="Li L."/>
            <person name="Gu X."/>
            <person name="Fan W."/>
            <person name="Lucas W.J."/>
            <person name="Wang X."/>
            <person name="Xie B."/>
            <person name="Ni P."/>
            <person name="Ren Y."/>
            <person name="Zhu H."/>
            <person name="Li J."/>
            <person name="Lin K."/>
            <person name="Jin W."/>
            <person name="Fei Z."/>
            <person name="Li G."/>
            <person name="Staub J."/>
            <person name="Kilian A."/>
            <person name="van der Vossen E.A."/>
            <person name="Wu Y."/>
            <person name="Guo J."/>
            <person name="He J."/>
            <person name="Jia Z."/>
            <person name="Ren Y."/>
            <person name="Tian G."/>
            <person name="Lu Y."/>
            <person name="Ruan J."/>
            <person name="Qian W."/>
            <person name="Wang M."/>
            <person name="Huang Q."/>
            <person name="Li B."/>
            <person name="Xuan Z."/>
            <person name="Cao J."/>
            <person name="Asan"/>
            <person name="Wu Z."/>
            <person name="Zhang J."/>
            <person name="Cai Q."/>
            <person name="Bai Y."/>
            <person name="Zhao B."/>
            <person name="Han Y."/>
            <person name="Li Y."/>
            <person name="Li X."/>
            <person name="Wang S."/>
            <person name="Shi Q."/>
            <person name="Liu S."/>
            <person name="Cho W.K."/>
            <person name="Kim J.Y."/>
            <person name="Xu Y."/>
            <person name="Heller-Uszynska K."/>
            <person name="Miao H."/>
            <person name="Cheng Z."/>
            <person name="Zhang S."/>
            <person name="Wu J."/>
            <person name="Yang Y."/>
            <person name="Kang H."/>
            <person name="Li M."/>
            <person name="Liang H."/>
            <person name="Ren X."/>
            <person name="Shi Z."/>
            <person name="Wen M."/>
            <person name="Jian M."/>
            <person name="Yang H."/>
            <person name="Zhang G."/>
            <person name="Yang Z."/>
            <person name="Chen R."/>
            <person name="Liu S."/>
            <person name="Li J."/>
            <person name="Ma L."/>
            <person name="Liu H."/>
            <person name="Zhou Y."/>
            <person name="Zhao J."/>
            <person name="Fang X."/>
            <person name="Li G."/>
            <person name="Fang L."/>
            <person name="Li Y."/>
            <person name="Liu D."/>
            <person name="Zheng H."/>
            <person name="Zhang Y."/>
            <person name="Qin N."/>
            <person name="Li Z."/>
            <person name="Yang G."/>
            <person name="Yang S."/>
            <person name="Bolund L."/>
            <person name="Kristiansen K."/>
            <person name="Zheng H."/>
            <person name="Li S."/>
            <person name="Zhang X."/>
            <person name="Yang H."/>
            <person name="Wang J."/>
            <person name="Sun R."/>
            <person name="Zhang B."/>
            <person name="Jiang S."/>
            <person name="Wang J."/>
            <person name="Du Y."/>
            <person name="Li S."/>
        </authorList>
    </citation>
    <scope>NUCLEOTIDE SEQUENCE [LARGE SCALE GENOMIC DNA]</scope>
    <source>
        <strain evidence="4">cv. 9930</strain>
    </source>
</reference>
<protein>
    <submittedName>
        <fullName evidence="3">Uncharacterized protein</fullName>
    </submittedName>
</protein>
<name>A0A0A0KEV9_CUCSA</name>
<dbReference type="PANTHER" id="PTHR31071">
    <property type="entry name" value="GB|AAF24581.1"/>
    <property type="match status" value="1"/>
</dbReference>
<feature type="compositionally biased region" description="Basic and acidic residues" evidence="2">
    <location>
        <begin position="92"/>
        <end position="105"/>
    </location>
</feature>
<gene>
    <name evidence="3" type="ORF">Csa_6G425750</name>
</gene>
<feature type="region of interest" description="Disordered" evidence="2">
    <location>
        <begin position="456"/>
        <end position="486"/>
    </location>
</feature>
<dbReference type="InterPro" id="IPR043424">
    <property type="entry name" value="BLT-like"/>
</dbReference>
<feature type="coiled-coil region" evidence="1">
    <location>
        <begin position="286"/>
        <end position="409"/>
    </location>
</feature>
<dbReference type="EMBL" id="CM002927">
    <property type="protein sequence ID" value="KGN48038.1"/>
    <property type="molecule type" value="Genomic_DNA"/>
</dbReference>
<proteinExistence type="predicted"/>
<keyword evidence="4" id="KW-1185">Reference proteome</keyword>
<evidence type="ECO:0000256" key="2">
    <source>
        <dbReference type="SAM" id="MobiDB-lite"/>
    </source>
</evidence>
<accession>A0A0A0KEV9</accession>
<feature type="region of interest" description="Disordered" evidence="2">
    <location>
        <begin position="38"/>
        <end position="127"/>
    </location>
</feature>
<reference evidence="3 4" key="3">
    <citation type="journal article" date="2010" name="BMC Genomics">
        <title>Transcriptome sequencing and comparative analysis of cucumber flowers with different sex types.</title>
        <authorList>
            <person name="Guo S."/>
            <person name="Zheng Y."/>
            <person name="Joung J.G."/>
            <person name="Liu S."/>
            <person name="Zhang Z."/>
            <person name="Crasta O.R."/>
            <person name="Sobral B.W."/>
            <person name="Xu Y."/>
            <person name="Huang S."/>
            <person name="Fei Z."/>
        </authorList>
    </citation>
    <scope>NUCLEOTIDE SEQUENCE [LARGE SCALE GENOMIC DNA]</scope>
    <source>
        <strain evidence="4">cv. 9930</strain>
    </source>
</reference>
<dbReference type="Gramene" id="KGN48038">
    <property type="protein sequence ID" value="KGN48038"/>
    <property type="gene ID" value="Csa_6G425750"/>
</dbReference>
<sequence>MSSWAEQKTEKKKCKIRKRVCLSSPSSSTFVRKYRFKKPPTWKMSTKSKSHSSKLSTTDDIVNRSPSCSVNKGKEEEEGGGGGGSVSRILKKNSEVVEDKSRELVSEISETNLSDPDRSVKNTKTTEKDEIGTMKRVHRRRRSAATEPCLRIGNGEMVGGSNFHGNDCLTMEIENGNVEKTTRRKTKTTVKTRLKEVSNCLTTSKELLRVLHHILLHEDHLPSSTSSLISALKSELDRAKTRVDHLIKDQTFNVDEIEVLKRRLAEEKAAWKYRERARFGSAISSMAEEMEIEKKLRRQAERLNKSIAKELAEAKVSVSKAMKEVEREKRAKEILEQICEELAKGIGEDRAEFEELKKESAKVREEVEKEREMLHLADVLREERVQMKLSEAKYQFEEKNAAVERLKHQLQGYFVIGNEEQNAGENREYSCNEFEKIKELEAYLKKINFGSCQDTEKMGKKEENGDCSDEEEEEEEEEEESDMHSIELNMDNNNKSYRWSFVEKADNNQIQINNGRKSVSEKIQWGSICLNTSNNNTHQQNSNSFDWDTFSELFTRKNLEELHDQLDDDDGGDNHQIKSVKCLRDILFPELEQNHNGVMKMDDEASSMVRKG</sequence>
<dbReference type="PANTHER" id="PTHR31071:SF16">
    <property type="entry name" value="MYB-LIKE PROTEIN Z ISOFORM X1"/>
    <property type="match status" value="1"/>
</dbReference>
<reference evidence="3 4" key="2">
    <citation type="journal article" date="2009" name="PLoS ONE">
        <title>An integrated genetic and cytogenetic map of the cucumber genome.</title>
        <authorList>
            <person name="Ren Y."/>
            <person name="Zhang Z."/>
            <person name="Liu J."/>
            <person name="Staub J.E."/>
            <person name="Han Y."/>
            <person name="Cheng Z."/>
            <person name="Li X."/>
            <person name="Lu J."/>
            <person name="Miao H."/>
            <person name="Kang H."/>
            <person name="Xie B."/>
            <person name="Gu X."/>
            <person name="Wang X."/>
            <person name="Du Y."/>
            <person name="Jin W."/>
            <person name="Huang S."/>
        </authorList>
    </citation>
    <scope>NUCLEOTIDE SEQUENCE [LARGE SCALE GENOMIC DNA]</scope>
    <source>
        <strain evidence="4">cv. 9930</strain>
    </source>
</reference>
<dbReference type="OrthoDB" id="691984at2759"/>
<dbReference type="KEGG" id="csv:101203143"/>
<dbReference type="Proteomes" id="UP000029981">
    <property type="component" value="Chromosome 6"/>
</dbReference>
<feature type="compositionally biased region" description="Acidic residues" evidence="2">
    <location>
        <begin position="465"/>
        <end position="481"/>
    </location>
</feature>
<dbReference type="AlphaFoldDB" id="A0A0A0KEV9"/>
<feature type="compositionally biased region" description="Basic residues" evidence="2">
    <location>
        <begin position="38"/>
        <end position="52"/>
    </location>
</feature>
<feature type="compositionally biased region" description="Basic and acidic residues" evidence="2">
    <location>
        <begin position="115"/>
        <end position="127"/>
    </location>
</feature>
<evidence type="ECO:0000313" key="3">
    <source>
        <dbReference type="EMBL" id="KGN48038.1"/>
    </source>
</evidence>
<keyword evidence="1" id="KW-0175">Coiled coil</keyword>
<dbReference type="eggNOG" id="ENOG502QXJW">
    <property type="taxonomic scope" value="Eukaryota"/>
</dbReference>
<evidence type="ECO:0000313" key="4">
    <source>
        <dbReference type="Proteomes" id="UP000029981"/>
    </source>
</evidence>